<dbReference type="EC" id="3.2.1.58" evidence="9"/>
<keyword evidence="4" id="KW-0732">Signal</keyword>
<keyword evidence="5 10" id="KW-0378">Hydrolase</keyword>
<accession>K1WY51</accession>
<dbReference type="InterPro" id="IPR017853">
    <property type="entry name" value="GH"/>
</dbReference>
<evidence type="ECO:0000256" key="9">
    <source>
        <dbReference type="ARBA" id="ARBA00038929"/>
    </source>
</evidence>
<comment type="subcellular location">
    <subcellularLocation>
        <location evidence="1">Secreted</location>
    </subcellularLocation>
</comment>
<evidence type="ECO:0000256" key="11">
    <source>
        <dbReference type="SAM" id="MobiDB-lite"/>
    </source>
</evidence>
<evidence type="ECO:0000256" key="5">
    <source>
        <dbReference type="ARBA" id="ARBA00022801"/>
    </source>
</evidence>
<feature type="compositionally biased region" description="Low complexity" evidence="11">
    <location>
        <begin position="126"/>
        <end position="140"/>
    </location>
</feature>
<gene>
    <name evidence="13" type="ORF">MBM_03738</name>
</gene>
<dbReference type="PANTHER" id="PTHR31297:SF1">
    <property type="entry name" value="GLUCAN 1,3-BETA-GLUCOSIDASE I_II-RELATED"/>
    <property type="match status" value="1"/>
</dbReference>
<organism evidence="13 14">
    <name type="scientific">Marssonina brunnea f. sp. multigermtubi (strain MB_m1)</name>
    <name type="common">Marssonina leaf spot fungus</name>
    <dbReference type="NCBI Taxonomy" id="1072389"/>
    <lineage>
        <taxon>Eukaryota</taxon>
        <taxon>Fungi</taxon>
        <taxon>Dikarya</taxon>
        <taxon>Ascomycota</taxon>
        <taxon>Pezizomycotina</taxon>
        <taxon>Leotiomycetes</taxon>
        <taxon>Helotiales</taxon>
        <taxon>Drepanopezizaceae</taxon>
        <taxon>Drepanopeziza</taxon>
    </lineage>
</organism>
<dbReference type="HOGENOM" id="CLU_004624_0_1_1"/>
<comment type="catalytic activity">
    <reaction evidence="8">
        <text>Successive hydrolysis of beta-D-glucose units from the non-reducing ends of (1-&gt;3)-beta-D-glucans, releasing alpha-glucose.</text>
        <dbReference type="EC" id="3.2.1.58"/>
    </reaction>
</comment>
<keyword evidence="6 10" id="KW-0326">Glycosidase</keyword>
<dbReference type="OMA" id="TNICVNP"/>
<evidence type="ECO:0000256" key="4">
    <source>
        <dbReference type="ARBA" id="ARBA00022729"/>
    </source>
</evidence>
<dbReference type="GO" id="GO:0009251">
    <property type="term" value="P:glucan catabolic process"/>
    <property type="evidence" value="ECO:0007669"/>
    <property type="project" value="TreeGrafter"/>
</dbReference>
<dbReference type="GO" id="GO:0005576">
    <property type="term" value="C:extracellular region"/>
    <property type="evidence" value="ECO:0007669"/>
    <property type="project" value="UniProtKB-SubCell"/>
</dbReference>
<dbReference type="InParanoid" id="K1WY51"/>
<evidence type="ECO:0000256" key="6">
    <source>
        <dbReference type="ARBA" id="ARBA00023295"/>
    </source>
</evidence>
<dbReference type="Pfam" id="PF00150">
    <property type="entry name" value="Cellulase"/>
    <property type="match status" value="1"/>
</dbReference>
<evidence type="ECO:0000256" key="3">
    <source>
        <dbReference type="ARBA" id="ARBA00022525"/>
    </source>
</evidence>
<dbReference type="Proteomes" id="UP000006753">
    <property type="component" value="Unassembled WGS sequence"/>
</dbReference>
<protein>
    <recommendedName>
        <fullName evidence="9">glucan 1,3-beta-glucosidase</fullName>
        <ecNumber evidence="9">3.2.1.58</ecNumber>
    </recommendedName>
</protein>
<sequence length="535" mass="57457">MASTGLLLLSSSASARPQRRNSDPEITPLPVGTSFRAVPLYEAIATTATEFTSFEAVASTTAPPSSTNGPKHPPKNPYVPVVANLVVEPEIVATPPTVGTSFNAVPLLEAIATTVTEYTSFEAVATPTGPTVTPTPMRKPTTPKKPAPKAEPAAPCDPAIPFLRGVNLGGWLILEKWMNPLVFNGSFSAAVDQYTFDSLPSSFPALQEHWSTFITETDIETLAATGINALRIPIGFWAYDSTGTPYHKGADAYLDKAIQWARKNGMYVWIELDGSPDPYTQVQNSERPLSVLKTVAKKYGAAKYSDVVIGLQLRYDPLSEVGVLLSAMELWAADAYAVVKSEAENEHLLFVMQDASLGAEAWTDLARSLNGGPAEVPGTFAVDTHLYQTYTDAYNELNQAEHITTACALASDLAAADAVMPTFVGEWTAATNICVNPDGSTIAGASCSVAGCQCQHEPIREWNKDMVEEVRRYVEAQLDVFESSSSGYFMWSAKAPGGWGYLNGIGVGAIPNPITDRKYPRQCGSPVKRTCERGS</sequence>
<dbReference type="STRING" id="1072389.K1WY51"/>
<dbReference type="GeneID" id="18759673"/>
<dbReference type="GO" id="GO:0004338">
    <property type="term" value="F:glucan exo-1,3-beta-glucosidase activity"/>
    <property type="evidence" value="ECO:0007669"/>
    <property type="project" value="UniProtKB-EC"/>
</dbReference>
<dbReference type="KEGG" id="mbe:MBM_03738"/>
<evidence type="ECO:0000256" key="2">
    <source>
        <dbReference type="ARBA" id="ARBA00005641"/>
    </source>
</evidence>
<dbReference type="InterPro" id="IPR050386">
    <property type="entry name" value="Glycosyl_hydrolase_5"/>
</dbReference>
<dbReference type="EMBL" id="JH921434">
    <property type="protein sequence ID" value="EKD17966.1"/>
    <property type="molecule type" value="Genomic_DNA"/>
</dbReference>
<keyword evidence="3" id="KW-0964">Secreted</keyword>
<evidence type="ECO:0000256" key="7">
    <source>
        <dbReference type="ARBA" id="ARBA00023316"/>
    </source>
</evidence>
<dbReference type="OrthoDB" id="62120at2759"/>
<comment type="similarity">
    <text evidence="2 10">Belongs to the glycosyl hydrolase 5 (cellulase A) family.</text>
</comment>
<dbReference type="InterPro" id="IPR001547">
    <property type="entry name" value="Glyco_hydro_5"/>
</dbReference>
<dbReference type="PANTHER" id="PTHR31297">
    <property type="entry name" value="GLUCAN ENDO-1,6-BETA-GLUCOSIDASE B"/>
    <property type="match status" value="1"/>
</dbReference>
<dbReference type="Gene3D" id="3.20.20.80">
    <property type="entry name" value="Glycosidases"/>
    <property type="match status" value="1"/>
</dbReference>
<evidence type="ECO:0000256" key="8">
    <source>
        <dbReference type="ARBA" id="ARBA00036824"/>
    </source>
</evidence>
<evidence type="ECO:0000313" key="14">
    <source>
        <dbReference type="Proteomes" id="UP000006753"/>
    </source>
</evidence>
<evidence type="ECO:0000256" key="1">
    <source>
        <dbReference type="ARBA" id="ARBA00004613"/>
    </source>
</evidence>
<name>K1WY51_MARBU</name>
<feature type="compositionally biased region" description="Low complexity" evidence="11">
    <location>
        <begin position="1"/>
        <end position="15"/>
    </location>
</feature>
<evidence type="ECO:0000313" key="13">
    <source>
        <dbReference type="EMBL" id="EKD17966.1"/>
    </source>
</evidence>
<feature type="domain" description="Glycoside hydrolase family 5" evidence="12">
    <location>
        <begin position="202"/>
        <end position="430"/>
    </location>
</feature>
<feature type="region of interest" description="Disordered" evidence="11">
    <location>
        <begin position="1"/>
        <end position="31"/>
    </location>
</feature>
<keyword evidence="14" id="KW-1185">Reference proteome</keyword>
<evidence type="ECO:0000259" key="12">
    <source>
        <dbReference type="Pfam" id="PF00150"/>
    </source>
</evidence>
<dbReference type="eggNOG" id="ENOG502QPYU">
    <property type="taxonomic scope" value="Eukaryota"/>
</dbReference>
<reference evidence="13 14" key="1">
    <citation type="journal article" date="2012" name="BMC Genomics">
        <title>Sequencing the genome of Marssonina brunnea reveals fungus-poplar co-evolution.</title>
        <authorList>
            <person name="Zhu S."/>
            <person name="Cao Y.-Z."/>
            <person name="Jiang C."/>
            <person name="Tan B.-Y."/>
            <person name="Wang Z."/>
            <person name="Feng S."/>
            <person name="Zhang L."/>
            <person name="Su X.-H."/>
            <person name="Brejova B."/>
            <person name="Vinar T."/>
            <person name="Xu M."/>
            <person name="Wang M.-X."/>
            <person name="Zhang S.-G."/>
            <person name="Huang M.-R."/>
            <person name="Wu R."/>
            <person name="Zhou Y."/>
        </authorList>
    </citation>
    <scope>NUCLEOTIDE SEQUENCE [LARGE SCALE GENOMIC DNA]</scope>
    <source>
        <strain evidence="13 14">MB_m1</strain>
    </source>
</reference>
<dbReference type="SUPFAM" id="SSF51445">
    <property type="entry name" value="(Trans)glycosidases"/>
    <property type="match status" value="1"/>
</dbReference>
<proteinExistence type="inferred from homology"/>
<evidence type="ECO:0000256" key="10">
    <source>
        <dbReference type="RuleBase" id="RU361153"/>
    </source>
</evidence>
<keyword evidence="7" id="KW-0961">Cell wall biogenesis/degradation</keyword>
<dbReference type="GO" id="GO:0009986">
    <property type="term" value="C:cell surface"/>
    <property type="evidence" value="ECO:0007669"/>
    <property type="project" value="TreeGrafter"/>
</dbReference>
<dbReference type="GO" id="GO:0071555">
    <property type="term" value="P:cell wall organization"/>
    <property type="evidence" value="ECO:0007669"/>
    <property type="project" value="UniProtKB-KW"/>
</dbReference>
<feature type="region of interest" description="Disordered" evidence="11">
    <location>
        <begin position="126"/>
        <end position="153"/>
    </location>
</feature>
<dbReference type="AlphaFoldDB" id="K1WY51"/>